<feature type="domain" description="Piwi" evidence="2">
    <location>
        <begin position="39"/>
        <end position="95"/>
    </location>
</feature>
<dbReference type="InterPro" id="IPR012337">
    <property type="entry name" value="RNaseH-like_sf"/>
</dbReference>
<dbReference type="KEGG" id="qsa:O6P43_001577"/>
<comment type="caution">
    <text evidence="3">The sequence shown here is derived from an EMBL/GenBank/DDBJ whole genome shotgun (WGS) entry which is preliminary data.</text>
</comment>
<dbReference type="EMBL" id="JARAOO010000001">
    <property type="protein sequence ID" value="KAJ7982455.1"/>
    <property type="molecule type" value="Genomic_DNA"/>
</dbReference>
<dbReference type="Gene3D" id="3.30.420.10">
    <property type="entry name" value="Ribonuclease H-like superfamily/Ribonuclease H"/>
    <property type="match status" value="1"/>
</dbReference>
<proteinExistence type="predicted"/>
<evidence type="ECO:0000259" key="2">
    <source>
        <dbReference type="PROSITE" id="PS50822"/>
    </source>
</evidence>
<keyword evidence="1" id="KW-0732">Signal</keyword>
<evidence type="ECO:0000313" key="4">
    <source>
        <dbReference type="Proteomes" id="UP001163823"/>
    </source>
</evidence>
<name>A0AAD7QJ49_QUISA</name>
<dbReference type="PROSITE" id="PS50822">
    <property type="entry name" value="PIWI"/>
    <property type="match status" value="1"/>
</dbReference>
<dbReference type="InterPro" id="IPR036397">
    <property type="entry name" value="RNaseH_sf"/>
</dbReference>
<dbReference type="SUPFAM" id="SSF53098">
    <property type="entry name" value="Ribonuclease H-like"/>
    <property type="match status" value="1"/>
</dbReference>
<feature type="signal peptide" evidence="1">
    <location>
        <begin position="1"/>
        <end position="21"/>
    </location>
</feature>
<gene>
    <name evidence="3" type="ORF">O6P43_001577</name>
</gene>
<evidence type="ECO:0000313" key="3">
    <source>
        <dbReference type="EMBL" id="KAJ7982455.1"/>
    </source>
</evidence>
<dbReference type="PANTHER" id="PTHR22891">
    <property type="entry name" value="EUKARYOTIC TRANSLATION INITIATION FACTOR 2C"/>
    <property type="match status" value="1"/>
</dbReference>
<feature type="chain" id="PRO_5041969566" evidence="1">
    <location>
        <begin position="22"/>
        <end position="152"/>
    </location>
</feature>
<reference evidence="3 4" key="1">
    <citation type="journal article" date="2023" name="Science">
        <title>Elucidation of the pathway for biosynthesis of saponin adjuvants from the soapbark tree.</title>
        <authorList>
            <person name="Reed J."/>
            <person name="Orme A."/>
            <person name="El-Demerdash A."/>
            <person name="Owen C."/>
            <person name="Martin L.B.B."/>
            <person name="Misra R.C."/>
            <person name="Kikuchi S."/>
            <person name="Rejzek M."/>
            <person name="Martin A.C."/>
            <person name="Harkess A."/>
            <person name="Leebens-Mack J."/>
            <person name="Louveau T."/>
            <person name="Stephenson M.J."/>
            <person name="Osbourn A."/>
        </authorList>
    </citation>
    <scope>NUCLEOTIDE SEQUENCE [LARGE SCALE GENOMIC DNA]</scope>
    <source>
        <strain evidence="3">S10</strain>
    </source>
</reference>
<dbReference type="InterPro" id="IPR003165">
    <property type="entry name" value="Piwi"/>
</dbReference>
<protein>
    <submittedName>
        <fullName evidence="3">Argonaute family protein</fullName>
    </submittedName>
</protein>
<dbReference type="GO" id="GO:0003676">
    <property type="term" value="F:nucleic acid binding"/>
    <property type="evidence" value="ECO:0007669"/>
    <property type="project" value="InterPro"/>
</dbReference>
<keyword evidence="4" id="KW-1185">Reference proteome</keyword>
<organism evidence="3 4">
    <name type="scientific">Quillaja saponaria</name>
    <name type="common">Soap bark tree</name>
    <dbReference type="NCBI Taxonomy" id="32244"/>
    <lineage>
        <taxon>Eukaryota</taxon>
        <taxon>Viridiplantae</taxon>
        <taxon>Streptophyta</taxon>
        <taxon>Embryophyta</taxon>
        <taxon>Tracheophyta</taxon>
        <taxon>Spermatophyta</taxon>
        <taxon>Magnoliopsida</taxon>
        <taxon>eudicotyledons</taxon>
        <taxon>Gunneridae</taxon>
        <taxon>Pentapetalae</taxon>
        <taxon>rosids</taxon>
        <taxon>fabids</taxon>
        <taxon>Fabales</taxon>
        <taxon>Quillajaceae</taxon>
        <taxon>Quillaja</taxon>
    </lineage>
</organism>
<dbReference type="AlphaFoldDB" id="A0AAD7QJ49"/>
<sequence length="152" mass="17109">MFYLCALAGMIASTLITFCDTSHIRYSGDALTLFWIVQNGTTRPTHYHVLHDEIGFSADDMQELVHSLSFAYQRSTTALSVGKVSLCLPQSVSFSVLQYISLQYAMPTWRPPRCQFMKFDDLLDCSVTSAGSVQVPELPRLHKHVANSMFFC</sequence>
<accession>A0AAD7QJ49</accession>
<dbReference type="Pfam" id="PF02171">
    <property type="entry name" value="Piwi"/>
    <property type="match status" value="1"/>
</dbReference>
<evidence type="ECO:0000256" key="1">
    <source>
        <dbReference type="SAM" id="SignalP"/>
    </source>
</evidence>
<dbReference type="Proteomes" id="UP001163823">
    <property type="component" value="Chromosome 1"/>
</dbReference>